<reference evidence="2" key="1">
    <citation type="journal article" date="2022" name="Int. J. Mol. Sci.">
        <title>Draft Genome of Tanacetum Coccineum: Genomic Comparison of Closely Related Tanacetum-Family Plants.</title>
        <authorList>
            <person name="Yamashiro T."/>
            <person name="Shiraishi A."/>
            <person name="Nakayama K."/>
            <person name="Satake H."/>
        </authorList>
    </citation>
    <scope>NUCLEOTIDE SEQUENCE</scope>
</reference>
<organism evidence="2 3">
    <name type="scientific">Tanacetum coccineum</name>
    <dbReference type="NCBI Taxonomy" id="301880"/>
    <lineage>
        <taxon>Eukaryota</taxon>
        <taxon>Viridiplantae</taxon>
        <taxon>Streptophyta</taxon>
        <taxon>Embryophyta</taxon>
        <taxon>Tracheophyta</taxon>
        <taxon>Spermatophyta</taxon>
        <taxon>Magnoliopsida</taxon>
        <taxon>eudicotyledons</taxon>
        <taxon>Gunneridae</taxon>
        <taxon>Pentapetalae</taxon>
        <taxon>asterids</taxon>
        <taxon>campanulids</taxon>
        <taxon>Asterales</taxon>
        <taxon>Asteraceae</taxon>
        <taxon>Asteroideae</taxon>
        <taxon>Anthemideae</taxon>
        <taxon>Anthemidinae</taxon>
        <taxon>Tanacetum</taxon>
    </lineage>
</organism>
<feature type="region of interest" description="Disordered" evidence="1">
    <location>
        <begin position="41"/>
        <end position="91"/>
    </location>
</feature>
<protein>
    <submittedName>
        <fullName evidence="2">Uncharacterized protein</fullName>
    </submittedName>
</protein>
<evidence type="ECO:0000256" key="1">
    <source>
        <dbReference type="SAM" id="MobiDB-lite"/>
    </source>
</evidence>
<accession>A0ABQ4WL64</accession>
<evidence type="ECO:0000313" key="2">
    <source>
        <dbReference type="EMBL" id="GJS53602.1"/>
    </source>
</evidence>
<proteinExistence type="predicted"/>
<reference evidence="2" key="2">
    <citation type="submission" date="2022-01" db="EMBL/GenBank/DDBJ databases">
        <authorList>
            <person name="Yamashiro T."/>
            <person name="Shiraishi A."/>
            <person name="Satake H."/>
            <person name="Nakayama K."/>
        </authorList>
    </citation>
    <scope>NUCLEOTIDE SEQUENCE</scope>
</reference>
<dbReference type="Proteomes" id="UP001151760">
    <property type="component" value="Unassembled WGS sequence"/>
</dbReference>
<sequence>MLATRPACHSSLASCLSLLEESLPSIPDAYAVAVSDVPRYGSHVHTHDHGGSEAPDGSPDSILSSEPKPLEKHKPPPPPSILSPGESSYPP</sequence>
<name>A0ABQ4WL64_9ASTR</name>
<comment type="caution">
    <text evidence="2">The sequence shown here is derived from an EMBL/GenBank/DDBJ whole genome shotgun (WGS) entry which is preliminary data.</text>
</comment>
<dbReference type="EMBL" id="BQNB010008737">
    <property type="protein sequence ID" value="GJS53602.1"/>
    <property type="molecule type" value="Genomic_DNA"/>
</dbReference>
<feature type="compositionally biased region" description="Low complexity" evidence="1">
    <location>
        <begin position="82"/>
        <end position="91"/>
    </location>
</feature>
<gene>
    <name evidence="2" type="ORF">Tco_0626964</name>
</gene>
<evidence type="ECO:0000313" key="3">
    <source>
        <dbReference type="Proteomes" id="UP001151760"/>
    </source>
</evidence>
<keyword evidence="3" id="KW-1185">Reference proteome</keyword>